<reference evidence="8" key="1">
    <citation type="submission" date="2022-01" db="EMBL/GenBank/DDBJ databases">
        <authorList>
            <person name="Criscuolo A."/>
        </authorList>
    </citation>
    <scope>NUCLEOTIDE SEQUENCE</scope>
    <source>
        <strain evidence="8">CIP111893</strain>
    </source>
</reference>
<sequence length="243" mass="26638">MLAGAKWDVIVVAAGRGTRMGTAESKQYLLLQDKPIVIHTLELFEAMEEVKEIVLVVGAQDVSRCEELLLQHHLHKVKAVAAGGSERQHSVRIGLELLQGEWVMVHDGVRPLVTPEAVRACMAAAENAGAAVLAVPVKDTIKQVNESGIIVATPDRRSLWAIQTPQAFRRSLLHEAHEAALAEGFVGTDDAMVVERYGAAVVVAEGDYTNIKITTPEDLPWAEFLLANREQQKEERRREGTGR</sequence>
<proteinExistence type="inferred from homology"/>
<dbReference type="InterPro" id="IPR050088">
    <property type="entry name" value="IspD/TarI_cytidylyltransf_bact"/>
</dbReference>
<feature type="site" description="Transition state stabilizer" evidence="7">
    <location>
        <position position="19"/>
    </location>
</feature>
<gene>
    <name evidence="7 8" type="primary">ispD</name>
    <name evidence="8" type="ORF">PAECIP111893_04616</name>
</gene>
<evidence type="ECO:0000256" key="2">
    <source>
        <dbReference type="ARBA" id="ARBA00004787"/>
    </source>
</evidence>
<dbReference type="RefSeq" id="WP_236345126.1">
    <property type="nucleotide sequence ID" value="NZ_CAKMMF010000033.1"/>
</dbReference>
<evidence type="ECO:0000256" key="6">
    <source>
        <dbReference type="ARBA" id="ARBA00023229"/>
    </source>
</evidence>
<dbReference type="GO" id="GO:0050518">
    <property type="term" value="F:2-C-methyl-D-erythritol 4-phosphate cytidylyltransferase activity"/>
    <property type="evidence" value="ECO:0007669"/>
    <property type="project" value="UniProtKB-EC"/>
</dbReference>
<dbReference type="Proteomes" id="UP000838686">
    <property type="component" value="Unassembled WGS sequence"/>
</dbReference>
<feature type="site" description="Transition state stabilizer" evidence="7">
    <location>
        <position position="26"/>
    </location>
</feature>
<dbReference type="InterPro" id="IPR001228">
    <property type="entry name" value="IspD"/>
</dbReference>
<comment type="catalytic activity">
    <reaction evidence="1 7">
        <text>2-C-methyl-D-erythritol 4-phosphate + CTP + H(+) = 4-CDP-2-C-methyl-D-erythritol + diphosphate</text>
        <dbReference type="Rhea" id="RHEA:13429"/>
        <dbReference type="ChEBI" id="CHEBI:15378"/>
        <dbReference type="ChEBI" id="CHEBI:33019"/>
        <dbReference type="ChEBI" id="CHEBI:37563"/>
        <dbReference type="ChEBI" id="CHEBI:57823"/>
        <dbReference type="ChEBI" id="CHEBI:58262"/>
        <dbReference type="EC" id="2.7.7.60"/>
    </reaction>
</comment>
<evidence type="ECO:0000256" key="1">
    <source>
        <dbReference type="ARBA" id="ARBA00001282"/>
    </source>
</evidence>
<organism evidence="8 9">
    <name type="scientific">Paenibacillus plantiphilus</name>
    <dbReference type="NCBI Taxonomy" id="2905650"/>
    <lineage>
        <taxon>Bacteria</taxon>
        <taxon>Bacillati</taxon>
        <taxon>Bacillota</taxon>
        <taxon>Bacilli</taxon>
        <taxon>Bacillales</taxon>
        <taxon>Paenibacillaceae</taxon>
        <taxon>Paenibacillus</taxon>
    </lineage>
</organism>
<comment type="similarity">
    <text evidence="3 7">Belongs to the IspD/TarI cytidylyltransferase family. IspD subfamily.</text>
</comment>
<comment type="pathway">
    <text evidence="2 7">Isoprenoid biosynthesis; isopentenyl diphosphate biosynthesis via DXP pathway; isopentenyl diphosphate from 1-deoxy-D-xylulose 5-phosphate: step 2/6.</text>
</comment>
<evidence type="ECO:0000256" key="7">
    <source>
        <dbReference type="HAMAP-Rule" id="MF_00108"/>
    </source>
</evidence>
<dbReference type="HAMAP" id="MF_00108">
    <property type="entry name" value="IspD"/>
    <property type="match status" value="1"/>
</dbReference>
<dbReference type="PANTHER" id="PTHR32125">
    <property type="entry name" value="2-C-METHYL-D-ERYTHRITOL 4-PHOSPHATE CYTIDYLYLTRANSFERASE, CHLOROPLASTIC"/>
    <property type="match status" value="1"/>
</dbReference>
<keyword evidence="9" id="KW-1185">Reference proteome</keyword>
<protein>
    <recommendedName>
        <fullName evidence="7">2-C-methyl-D-erythritol 4-phosphate cytidylyltransferase</fullName>
        <ecNumber evidence="7">2.7.7.60</ecNumber>
    </recommendedName>
    <alternativeName>
        <fullName evidence="7">4-diphosphocytidyl-2C-methyl-D-erythritol synthase</fullName>
    </alternativeName>
    <alternativeName>
        <fullName evidence="7">MEP cytidylyltransferase</fullName>
        <shortName evidence="7">MCT</shortName>
    </alternativeName>
</protein>
<dbReference type="SUPFAM" id="SSF53448">
    <property type="entry name" value="Nucleotide-diphospho-sugar transferases"/>
    <property type="match status" value="1"/>
</dbReference>
<keyword evidence="5 7" id="KW-0548">Nucleotidyltransferase</keyword>
<dbReference type="PROSITE" id="PS01295">
    <property type="entry name" value="ISPD"/>
    <property type="match status" value="1"/>
</dbReference>
<dbReference type="Pfam" id="PF01128">
    <property type="entry name" value="IspD"/>
    <property type="match status" value="1"/>
</dbReference>
<evidence type="ECO:0000313" key="8">
    <source>
        <dbReference type="EMBL" id="CAH1219807.1"/>
    </source>
</evidence>
<dbReference type="Gene3D" id="3.90.550.10">
    <property type="entry name" value="Spore Coat Polysaccharide Biosynthesis Protein SpsA, Chain A"/>
    <property type="match status" value="1"/>
</dbReference>
<dbReference type="InterPro" id="IPR029044">
    <property type="entry name" value="Nucleotide-diphossugar_trans"/>
</dbReference>
<evidence type="ECO:0000256" key="4">
    <source>
        <dbReference type="ARBA" id="ARBA00022679"/>
    </source>
</evidence>
<dbReference type="EMBL" id="CAKMMF010000033">
    <property type="protein sequence ID" value="CAH1219807.1"/>
    <property type="molecule type" value="Genomic_DNA"/>
</dbReference>
<feature type="site" description="Positions MEP for the nucleophilic attack" evidence="7">
    <location>
        <position position="212"/>
    </location>
</feature>
<accession>A0ABM9CRH3</accession>
<comment type="function">
    <text evidence="7">Catalyzes the formation of 4-diphosphocytidyl-2-C-methyl-D-erythritol from CTP and 2-C-methyl-D-erythritol 4-phosphate (MEP).</text>
</comment>
<dbReference type="EC" id="2.7.7.60" evidence="7"/>
<evidence type="ECO:0000256" key="3">
    <source>
        <dbReference type="ARBA" id="ARBA00009789"/>
    </source>
</evidence>
<keyword evidence="4 7" id="KW-0808">Transferase</keyword>
<evidence type="ECO:0000313" key="9">
    <source>
        <dbReference type="Proteomes" id="UP000838686"/>
    </source>
</evidence>
<dbReference type="NCBIfam" id="TIGR00453">
    <property type="entry name" value="ispD"/>
    <property type="match status" value="1"/>
</dbReference>
<dbReference type="PANTHER" id="PTHR32125:SF4">
    <property type="entry name" value="2-C-METHYL-D-ERYTHRITOL 4-PHOSPHATE CYTIDYLYLTRANSFERASE, CHLOROPLASTIC"/>
    <property type="match status" value="1"/>
</dbReference>
<feature type="site" description="Positions MEP for the nucleophilic attack" evidence="7">
    <location>
        <position position="156"/>
    </location>
</feature>
<name>A0ABM9CRH3_9BACL</name>
<dbReference type="InterPro" id="IPR018294">
    <property type="entry name" value="ISPD_synthase_CS"/>
</dbReference>
<dbReference type="InterPro" id="IPR034683">
    <property type="entry name" value="IspD/TarI"/>
</dbReference>
<evidence type="ECO:0000256" key="5">
    <source>
        <dbReference type="ARBA" id="ARBA00022695"/>
    </source>
</evidence>
<keyword evidence="6 7" id="KW-0414">Isoprene biosynthesis</keyword>
<comment type="caution">
    <text evidence="8">The sequence shown here is derived from an EMBL/GenBank/DDBJ whole genome shotgun (WGS) entry which is preliminary data.</text>
</comment>
<dbReference type="CDD" id="cd02516">
    <property type="entry name" value="CDP-ME_synthetase"/>
    <property type="match status" value="1"/>
</dbReference>